<proteinExistence type="predicted"/>
<dbReference type="AlphaFoldDB" id="A0AAV7E238"/>
<evidence type="ECO:0000256" key="1">
    <source>
        <dbReference type="SAM" id="MobiDB-lite"/>
    </source>
</evidence>
<sequence length="140" mass="15959">MELKYLGEDKTSSRRSDFRSVPSVQKVRTTQKNAKNNLLEAIAQVQGGGLGVSQCEEDGVVRMKLVLTKQQLKHMMLLMEKHDKISDAHRSPAASMMSSAVLEQRIRGMMQKRQLRRSEQLRRGRGTWRPVLQSIPEEAL</sequence>
<name>A0AAV7E238_ARIFI</name>
<protein>
    <submittedName>
        <fullName evidence="2">Uncharacterized protein</fullName>
    </submittedName>
</protein>
<evidence type="ECO:0000313" key="2">
    <source>
        <dbReference type="EMBL" id="KAG9442864.1"/>
    </source>
</evidence>
<gene>
    <name evidence="2" type="ORF">H6P81_018718</name>
</gene>
<feature type="compositionally biased region" description="Basic and acidic residues" evidence="1">
    <location>
        <begin position="1"/>
        <end position="18"/>
    </location>
</feature>
<evidence type="ECO:0000313" key="3">
    <source>
        <dbReference type="Proteomes" id="UP000825729"/>
    </source>
</evidence>
<keyword evidence="3" id="KW-1185">Reference proteome</keyword>
<organism evidence="2 3">
    <name type="scientific">Aristolochia fimbriata</name>
    <name type="common">White veined hardy Dutchman's pipe vine</name>
    <dbReference type="NCBI Taxonomy" id="158543"/>
    <lineage>
        <taxon>Eukaryota</taxon>
        <taxon>Viridiplantae</taxon>
        <taxon>Streptophyta</taxon>
        <taxon>Embryophyta</taxon>
        <taxon>Tracheophyta</taxon>
        <taxon>Spermatophyta</taxon>
        <taxon>Magnoliopsida</taxon>
        <taxon>Magnoliidae</taxon>
        <taxon>Piperales</taxon>
        <taxon>Aristolochiaceae</taxon>
        <taxon>Aristolochia</taxon>
    </lineage>
</organism>
<comment type="caution">
    <text evidence="2">The sequence shown here is derived from an EMBL/GenBank/DDBJ whole genome shotgun (WGS) entry which is preliminary data.</text>
</comment>
<dbReference type="EMBL" id="JAINDJ010000007">
    <property type="protein sequence ID" value="KAG9442864.1"/>
    <property type="molecule type" value="Genomic_DNA"/>
</dbReference>
<feature type="region of interest" description="Disordered" evidence="1">
    <location>
        <begin position="1"/>
        <end position="23"/>
    </location>
</feature>
<dbReference type="Proteomes" id="UP000825729">
    <property type="component" value="Unassembled WGS sequence"/>
</dbReference>
<accession>A0AAV7E238</accession>
<reference evidence="2 3" key="1">
    <citation type="submission" date="2021-07" db="EMBL/GenBank/DDBJ databases">
        <title>The Aristolochia fimbriata genome: insights into angiosperm evolution, floral development and chemical biosynthesis.</title>
        <authorList>
            <person name="Jiao Y."/>
        </authorList>
    </citation>
    <scope>NUCLEOTIDE SEQUENCE [LARGE SCALE GENOMIC DNA]</scope>
    <source>
        <strain evidence="2">IBCAS-2021</strain>
        <tissue evidence="2">Leaf</tissue>
    </source>
</reference>